<comment type="caution">
    <text evidence="1">The sequence shown here is derived from an EMBL/GenBank/DDBJ whole genome shotgun (WGS) entry which is preliminary data.</text>
</comment>
<gene>
    <name evidence="1" type="ORF">ACFQL7_25945</name>
</gene>
<evidence type="ECO:0000313" key="2">
    <source>
        <dbReference type="Proteomes" id="UP001596417"/>
    </source>
</evidence>
<dbReference type="EMBL" id="JBHTAX010000006">
    <property type="protein sequence ID" value="MFC7192905.1"/>
    <property type="molecule type" value="Genomic_DNA"/>
</dbReference>
<dbReference type="AlphaFoldDB" id="A0ABD5YU78"/>
<sequence>MSAVVVVDDTANVVFDTVVSDEFKTALNLVERRTTAPRRPVPVVQSGRTVDADADEEFLVGEVPTPLVVQSRPVRLHRVDNTRAGRRVFLLEMDCRPEEVDVEQGRLVALPGERDFRARKHLDVLLDVFLKRLLGHARVSPLRIQVVLSR</sequence>
<dbReference type="GeneID" id="76202568"/>
<dbReference type="Proteomes" id="UP001596417">
    <property type="component" value="Unassembled WGS sequence"/>
</dbReference>
<dbReference type="RefSeq" id="WP_264556852.1">
    <property type="nucleotide sequence ID" value="NZ_CP109982.1"/>
</dbReference>
<proteinExistence type="predicted"/>
<reference evidence="1 2" key="1">
    <citation type="journal article" date="2019" name="Int. J. Syst. Evol. Microbiol.">
        <title>The Global Catalogue of Microorganisms (GCM) 10K type strain sequencing project: providing services to taxonomists for standard genome sequencing and annotation.</title>
        <authorList>
            <consortium name="The Broad Institute Genomics Platform"/>
            <consortium name="The Broad Institute Genome Sequencing Center for Infectious Disease"/>
            <person name="Wu L."/>
            <person name="Ma J."/>
        </authorList>
    </citation>
    <scope>NUCLEOTIDE SEQUENCE [LARGE SCALE GENOMIC DNA]</scope>
    <source>
        <strain evidence="1 2">RDMS1</strain>
    </source>
</reference>
<name>A0ABD5YU78_9EURY</name>
<protein>
    <submittedName>
        <fullName evidence="1">Uncharacterized protein</fullName>
    </submittedName>
</protein>
<evidence type="ECO:0000313" key="1">
    <source>
        <dbReference type="EMBL" id="MFC7192905.1"/>
    </source>
</evidence>
<accession>A0ABD5YU78</accession>
<keyword evidence="2" id="KW-1185">Reference proteome</keyword>
<organism evidence="1 2">
    <name type="scientific">Halocatena marina</name>
    <dbReference type="NCBI Taxonomy" id="2934937"/>
    <lineage>
        <taxon>Archaea</taxon>
        <taxon>Methanobacteriati</taxon>
        <taxon>Methanobacteriota</taxon>
        <taxon>Stenosarchaea group</taxon>
        <taxon>Halobacteria</taxon>
        <taxon>Halobacteriales</taxon>
        <taxon>Natronomonadaceae</taxon>
        <taxon>Halocatena</taxon>
    </lineage>
</organism>